<dbReference type="GO" id="GO:0004371">
    <property type="term" value="F:glycerone kinase activity"/>
    <property type="evidence" value="ECO:0007669"/>
    <property type="project" value="InterPro"/>
</dbReference>
<organism evidence="2 3">
    <name type="scientific">Parvimonas micra</name>
    <dbReference type="NCBI Taxonomy" id="33033"/>
    <lineage>
        <taxon>Bacteria</taxon>
        <taxon>Bacillati</taxon>
        <taxon>Bacillota</taxon>
        <taxon>Tissierellia</taxon>
        <taxon>Tissierellales</taxon>
        <taxon>Peptoniphilaceae</taxon>
        <taxon>Parvimonas</taxon>
    </lineage>
</organism>
<dbReference type="InterPro" id="IPR050270">
    <property type="entry name" value="DegV_domain_contain"/>
</dbReference>
<dbReference type="Pfam" id="PF02734">
    <property type="entry name" value="Dak2"/>
    <property type="match status" value="1"/>
</dbReference>
<dbReference type="SMART" id="SM01120">
    <property type="entry name" value="Dak2"/>
    <property type="match status" value="1"/>
</dbReference>
<dbReference type="STRING" id="33033.NW74_04435"/>
<dbReference type="PANTHER" id="PTHR33434:SF4">
    <property type="entry name" value="PHOSPHATASE PROTEIN"/>
    <property type="match status" value="1"/>
</dbReference>
<protein>
    <submittedName>
        <fullName evidence="2">Dihydroxyacetone kinase</fullName>
    </submittedName>
</protein>
<dbReference type="Pfam" id="PF21645">
    <property type="entry name" value="FakA-like_M"/>
    <property type="match status" value="1"/>
</dbReference>
<evidence type="ECO:0000313" key="3">
    <source>
        <dbReference type="Proteomes" id="UP000031386"/>
    </source>
</evidence>
<dbReference type="InterPro" id="IPR048394">
    <property type="entry name" value="FakA-like_M"/>
</dbReference>
<dbReference type="PROSITE" id="PS51480">
    <property type="entry name" value="DHAL"/>
    <property type="match status" value="1"/>
</dbReference>
<dbReference type="GO" id="GO:0006071">
    <property type="term" value="P:glycerol metabolic process"/>
    <property type="evidence" value="ECO:0007669"/>
    <property type="project" value="InterPro"/>
</dbReference>
<gene>
    <name evidence="2" type="ORF">NW74_04435</name>
</gene>
<keyword evidence="3" id="KW-1185">Reference proteome</keyword>
<dbReference type="NCBIfam" id="TIGR03599">
    <property type="entry name" value="YloV"/>
    <property type="match status" value="1"/>
</dbReference>
<dbReference type="Gene3D" id="1.25.40.340">
    <property type="match status" value="1"/>
</dbReference>
<dbReference type="InterPro" id="IPR036117">
    <property type="entry name" value="DhaL_dom_sf"/>
</dbReference>
<dbReference type="Pfam" id="PF13684">
    <property type="entry name" value="FakA-like_C"/>
    <property type="match status" value="1"/>
</dbReference>
<dbReference type="Proteomes" id="UP000031386">
    <property type="component" value="Chromosome"/>
</dbReference>
<dbReference type="OrthoDB" id="9760324at2"/>
<reference evidence="2 3" key="1">
    <citation type="submission" date="2014-10" db="EMBL/GenBank/DDBJ databases">
        <title>Complete genome sequence of Parvimonas micra KCOM 1535 (= ChDC B708).</title>
        <authorList>
            <person name="Kook J.-K."/>
            <person name="Park S.-N."/>
            <person name="Lim Y.K."/>
            <person name="Roh H."/>
        </authorList>
    </citation>
    <scope>NUCLEOTIDE SEQUENCE [LARGE SCALE GENOMIC DNA]</scope>
    <source>
        <strain evidence="3">KCOM 1535 / ChDC B708</strain>
    </source>
</reference>
<keyword evidence="2" id="KW-0808">Transferase</keyword>
<feature type="domain" description="DhaL" evidence="1">
    <location>
        <begin position="5"/>
        <end position="197"/>
    </location>
</feature>
<dbReference type="SMART" id="SM01121">
    <property type="entry name" value="Dak1_2"/>
    <property type="match status" value="1"/>
</dbReference>
<dbReference type="PANTHER" id="PTHR33434">
    <property type="entry name" value="DEGV DOMAIN-CONTAINING PROTEIN DR_1986-RELATED"/>
    <property type="match status" value="1"/>
</dbReference>
<dbReference type="AlphaFoldDB" id="A0A0B4S1C9"/>
<dbReference type="InterPro" id="IPR033470">
    <property type="entry name" value="FakA-like_C"/>
</dbReference>
<sequence>MINSEQLQMAFVRARNYLESNKEIVNSLNVFPVPDGDTGTNMSLTIKSAIKNLENSKINTCADVTKAISDGALMGARGNSGVILSQILRGFYLGSKESVTLDVETIKECFVNAYKVAYKSVIKPTEGTILTVIREMGEFAEANYTYYNDEIEFCKEILKEGFRSLEKTPEILPILKEADVVDAGGRGLMYLLEGALGDEVVEIKNNYEFNRPARIEHLAAQQDEDIKFGYCTEFMITSDSEEYGVLRDKLASIGDSLIVVKGDNIIKVHVHTNHPGQAIEWALEFGPLHDLKIDNMRRQHNHLHHTDKEVEDAKHSEEVKEHKKYGFISISTGDGIDEIFKSMGVDEIITGGQTMNPSTEDILNAVEKINADDIFVFPNNSNIILVSEQAAKISKKRLHVIKTKQIPQAFSSLFNFDESLSVDENIELMTEAISNIKVGQITYALRDTEIEGVKIKKDDFMGLNEGKITVSKKKIEDTFEALIDQLIDGDSSIVSIYYGEDVKEKDAEKLAKLIEKKYEDIEVELVYGGQPLYYYLISVE</sequence>
<keyword evidence="2" id="KW-0418">Kinase</keyword>
<dbReference type="EMBL" id="CP009761">
    <property type="protein sequence ID" value="AIZ36632.1"/>
    <property type="molecule type" value="Genomic_DNA"/>
</dbReference>
<accession>A0A0B4S1C9</accession>
<evidence type="ECO:0000259" key="1">
    <source>
        <dbReference type="PROSITE" id="PS51480"/>
    </source>
</evidence>
<dbReference type="InterPro" id="IPR019986">
    <property type="entry name" value="YloV-like"/>
</dbReference>
<name>A0A0B4S1C9_9FIRM</name>
<dbReference type="SUPFAM" id="SSF101473">
    <property type="entry name" value="DhaL-like"/>
    <property type="match status" value="1"/>
</dbReference>
<evidence type="ECO:0000313" key="2">
    <source>
        <dbReference type="EMBL" id="AIZ36632.1"/>
    </source>
</evidence>
<proteinExistence type="predicted"/>
<dbReference type="RefSeq" id="WP_041954056.1">
    <property type="nucleotide sequence ID" value="NZ_CP009761.1"/>
</dbReference>
<dbReference type="InterPro" id="IPR004007">
    <property type="entry name" value="DhaL_dom"/>
</dbReference>
<dbReference type="KEGG" id="pmic:NW74_04435"/>